<dbReference type="Proteomes" id="UP000030764">
    <property type="component" value="Unassembled WGS sequence"/>
</dbReference>
<dbReference type="PANTHER" id="PTHR21301:SF11">
    <property type="entry name" value="GIY-YIG DOMAIN-CONTAINING PROTEIN"/>
    <property type="match status" value="1"/>
</dbReference>
<feature type="domain" description="Reverse transcriptase" evidence="1">
    <location>
        <begin position="1"/>
        <end position="170"/>
    </location>
</feature>
<organism evidence="3">
    <name type="scientific">Trichuris suis</name>
    <name type="common">pig whipworm</name>
    <dbReference type="NCBI Taxonomy" id="68888"/>
    <lineage>
        <taxon>Eukaryota</taxon>
        <taxon>Metazoa</taxon>
        <taxon>Ecdysozoa</taxon>
        <taxon>Nematoda</taxon>
        <taxon>Enoplea</taxon>
        <taxon>Dorylaimia</taxon>
        <taxon>Trichinellida</taxon>
        <taxon>Trichuridae</taxon>
        <taxon>Trichuris</taxon>
    </lineage>
</organism>
<dbReference type="InterPro" id="IPR000477">
    <property type="entry name" value="RT_dom"/>
</dbReference>
<evidence type="ECO:0000313" key="4">
    <source>
        <dbReference type="Proteomes" id="UP000030764"/>
    </source>
</evidence>
<evidence type="ECO:0000313" key="2">
    <source>
        <dbReference type="EMBL" id="KFD50276.1"/>
    </source>
</evidence>
<reference evidence="3 4" key="1">
    <citation type="journal article" date="2014" name="Nat. Genet.">
        <title>Genome and transcriptome of the porcine whipworm Trichuris suis.</title>
        <authorList>
            <person name="Jex A.R."/>
            <person name="Nejsum P."/>
            <person name="Schwarz E.M."/>
            <person name="Hu L."/>
            <person name="Young N.D."/>
            <person name="Hall R.S."/>
            <person name="Korhonen P.K."/>
            <person name="Liao S."/>
            <person name="Thamsborg S."/>
            <person name="Xia J."/>
            <person name="Xu P."/>
            <person name="Wang S."/>
            <person name="Scheerlinck J.P."/>
            <person name="Hofmann A."/>
            <person name="Sternberg P.W."/>
            <person name="Wang J."/>
            <person name="Gasser R.B."/>
        </authorList>
    </citation>
    <scope>NUCLEOTIDE SEQUENCE [LARGE SCALE GENOMIC DNA]</scope>
    <source>
        <strain evidence="3">DCEP-RM93F</strain>
        <strain evidence="2">DCEP-RM93M</strain>
    </source>
</reference>
<evidence type="ECO:0000259" key="1">
    <source>
        <dbReference type="PROSITE" id="PS50878"/>
    </source>
</evidence>
<dbReference type="PROSITE" id="PS50878">
    <property type="entry name" value="RT_POL"/>
    <property type="match status" value="1"/>
</dbReference>
<dbReference type="AlphaFoldDB" id="A0A085NBX7"/>
<protein>
    <recommendedName>
        <fullName evidence="1">Reverse transcriptase domain-containing protein</fullName>
    </recommendedName>
</protein>
<dbReference type="Proteomes" id="UP000030758">
    <property type="component" value="Unassembled WGS sequence"/>
</dbReference>
<gene>
    <name evidence="2" type="ORF">M513_08904</name>
    <name evidence="3" type="ORF">M514_08904</name>
</gene>
<accession>A0A085NBX7</accession>
<dbReference type="EMBL" id="KL367519">
    <property type="protein sequence ID" value="KFD66973.1"/>
    <property type="molecule type" value="Genomic_DNA"/>
</dbReference>
<evidence type="ECO:0000313" key="3">
    <source>
        <dbReference type="EMBL" id="KFD66973.1"/>
    </source>
</evidence>
<dbReference type="PANTHER" id="PTHR21301">
    <property type="entry name" value="REVERSE TRANSCRIPTASE"/>
    <property type="match status" value="1"/>
</dbReference>
<keyword evidence="4" id="KW-1185">Reference proteome</keyword>
<proteinExistence type="predicted"/>
<dbReference type="EMBL" id="KL363256">
    <property type="protein sequence ID" value="KFD50276.1"/>
    <property type="molecule type" value="Genomic_DNA"/>
</dbReference>
<sequence>MRNHIYYISNTQCPELYGLPEIHKPEVPLRPVVSSIESVTARLGPYLKTIIRPLTGSKMFAVKNSKEFCAEIKNLRLDSSDILASYDVKDLFTSIPMDVTLDALEKLLDVDSTLAQRTSLKTLHVNKLVSFCMKEANCFRFQEHFYTQKGGAPIGSPLSAILAEVFMEFL</sequence>
<name>A0A085NBX7_9BILA</name>